<protein>
    <submittedName>
        <fullName evidence="1">Uncharacterized protein</fullName>
    </submittedName>
</protein>
<dbReference type="EMBL" id="CAJPEV010009095">
    <property type="protein sequence ID" value="CAG0905535.1"/>
    <property type="molecule type" value="Genomic_DNA"/>
</dbReference>
<name>A0A7R9AI40_9CRUS</name>
<evidence type="ECO:0000313" key="2">
    <source>
        <dbReference type="Proteomes" id="UP000677054"/>
    </source>
</evidence>
<organism evidence="1">
    <name type="scientific">Darwinula stevensoni</name>
    <dbReference type="NCBI Taxonomy" id="69355"/>
    <lineage>
        <taxon>Eukaryota</taxon>
        <taxon>Metazoa</taxon>
        <taxon>Ecdysozoa</taxon>
        <taxon>Arthropoda</taxon>
        <taxon>Crustacea</taxon>
        <taxon>Oligostraca</taxon>
        <taxon>Ostracoda</taxon>
        <taxon>Podocopa</taxon>
        <taxon>Podocopida</taxon>
        <taxon>Darwinulocopina</taxon>
        <taxon>Darwinuloidea</taxon>
        <taxon>Darwinulidae</taxon>
        <taxon>Darwinula</taxon>
    </lineage>
</organism>
<evidence type="ECO:0000313" key="1">
    <source>
        <dbReference type="EMBL" id="CAD7254331.1"/>
    </source>
</evidence>
<gene>
    <name evidence="1" type="ORF">DSTB1V02_LOCUS14077</name>
</gene>
<dbReference type="Proteomes" id="UP000677054">
    <property type="component" value="Unassembled WGS sequence"/>
</dbReference>
<sequence>MDWKGEVPVTDDKTEIQENLRLRGVEWENADYPPFPMETKTKDSRAGGVLESLSVYLTGSLLHLSLLRKILGNESGSIHSLLQSASDHLCRPIVLIAENLSSSS</sequence>
<accession>A0A7R9AI40</accession>
<keyword evidence="2" id="KW-1185">Reference proteome</keyword>
<feature type="non-terminal residue" evidence="1">
    <location>
        <position position="1"/>
    </location>
</feature>
<proteinExistence type="predicted"/>
<dbReference type="AlphaFoldDB" id="A0A7R9AI40"/>
<dbReference type="EMBL" id="LR908613">
    <property type="protein sequence ID" value="CAD7254331.1"/>
    <property type="molecule type" value="Genomic_DNA"/>
</dbReference>
<reference evidence="1" key="1">
    <citation type="submission" date="2020-11" db="EMBL/GenBank/DDBJ databases">
        <authorList>
            <person name="Tran Van P."/>
        </authorList>
    </citation>
    <scope>NUCLEOTIDE SEQUENCE</scope>
</reference>
<dbReference type="OrthoDB" id="8177873at2759"/>